<keyword evidence="1" id="KW-1133">Transmembrane helix</keyword>
<keyword evidence="3" id="KW-1185">Reference proteome</keyword>
<accession>A0A074L271</accession>
<evidence type="ECO:0000256" key="1">
    <source>
        <dbReference type="SAM" id="Phobius"/>
    </source>
</evidence>
<keyword evidence="1" id="KW-0472">Membrane</keyword>
<gene>
    <name evidence="2" type="ORF">EL17_01595</name>
</gene>
<dbReference type="AlphaFoldDB" id="A0A074L271"/>
<organism evidence="2 3">
    <name type="scientific">Anditalea andensis</name>
    <dbReference type="NCBI Taxonomy" id="1048983"/>
    <lineage>
        <taxon>Bacteria</taxon>
        <taxon>Pseudomonadati</taxon>
        <taxon>Bacteroidota</taxon>
        <taxon>Cytophagia</taxon>
        <taxon>Cytophagales</taxon>
        <taxon>Cytophagaceae</taxon>
        <taxon>Anditalea</taxon>
    </lineage>
</organism>
<evidence type="ECO:0000313" key="2">
    <source>
        <dbReference type="EMBL" id="KEO75259.1"/>
    </source>
</evidence>
<dbReference type="STRING" id="1048983.EL17_01595"/>
<name>A0A074L271_9BACT</name>
<feature type="transmembrane region" description="Helical" evidence="1">
    <location>
        <begin position="20"/>
        <end position="38"/>
    </location>
</feature>
<comment type="caution">
    <text evidence="2">The sequence shown here is derived from an EMBL/GenBank/DDBJ whole genome shotgun (WGS) entry which is preliminary data.</text>
</comment>
<protein>
    <submittedName>
        <fullName evidence="2">Cytochrome C oxidase subunit IV</fullName>
    </submittedName>
</protein>
<proteinExistence type="predicted"/>
<dbReference type="OrthoDB" id="965798at2"/>
<keyword evidence="1" id="KW-0812">Transmembrane</keyword>
<evidence type="ECO:0000313" key="3">
    <source>
        <dbReference type="Proteomes" id="UP000027821"/>
    </source>
</evidence>
<reference evidence="2 3" key="1">
    <citation type="submission" date="2014-04" db="EMBL/GenBank/DDBJ databases">
        <title>Characterization and application of a salt tolerant electro-active bacterium.</title>
        <authorList>
            <person name="Yang L."/>
            <person name="Wei S."/>
            <person name="Tay Q.X.M."/>
        </authorList>
    </citation>
    <scope>NUCLEOTIDE SEQUENCE [LARGE SCALE GENOMIC DNA]</scope>
    <source>
        <strain evidence="2 3">LY1</strain>
    </source>
</reference>
<dbReference type="EMBL" id="JMIH01000013">
    <property type="protein sequence ID" value="KEO75259.1"/>
    <property type="molecule type" value="Genomic_DNA"/>
</dbReference>
<dbReference type="Proteomes" id="UP000027821">
    <property type="component" value="Unassembled WGS sequence"/>
</dbReference>
<sequence length="72" mass="8284">MLKFVKSHMDSILGIEIYPIFSLLVFFIFFSVLILWAVSAKKEYFSSVSHLPLEDETPGEEADLFKIKPSDK</sequence>